<dbReference type="EMBL" id="LDYG01000028">
    <property type="protein sequence ID" value="KUP06471.1"/>
    <property type="molecule type" value="Genomic_DNA"/>
</dbReference>
<gene>
    <name evidence="7" type="ORF">Q75_08040</name>
</gene>
<reference evidence="7 8" key="1">
    <citation type="journal article" date="2016" name="Front. Microbiol.">
        <title>Microevolution Analysis of Bacillus coahuilensis Unveils Differences in Phosphorus Acquisition Strategies and Their Regulation.</title>
        <authorList>
            <person name="Gomez-Lunar Z."/>
            <person name="Hernandez-Gonzalez I."/>
            <person name="Rodriguez-Torres M.D."/>
            <person name="Souza V."/>
            <person name="Olmedo-Alvarez G."/>
        </authorList>
    </citation>
    <scope>NUCLEOTIDE SEQUENCE [LARGE SCALE GENOMIC DNA]</scope>
    <source>
        <strain evidence="8">p1.1.43</strain>
    </source>
</reference>
<dbReference type="Proteomes" id="UP000074108">
    <property type="component" value="Unassembled WGS sequence"/>
</dbReference>
<evidence type="ECO:0000256" key="5">
    <source>
        <dbReference type="ARBA" id="ARBA00023136"/>
    </source>
</evidence>
<keyword evidence="3 6" id="KW-0812">Transmembrane</keyword>
<comment type="subcellular location">
    <subcellularLocation>
        <location evidence="1">Cell membrane</location>
        <topology evidence="1">Multi-pass membrane protein</topology>
    </subcellularLocation>
</comment>
<evidence type="ECO:0000256" key="4">
    <source>
        <dbReference type="ARBA" id="ARBA00022989"/>
    </source>
</evidence>
<dbReference type="AlphaFoldDB" id="A0A147K8E1"/>
<dbReference type="Pfam" id="PF02588">
    <property type="entry name" value="YitT_membrane"/>
    <property type="match status" value="1"/>
</dbReference>
<dbReference type="RefSeq" id="WP_059351022.1">
    <property type="nucleotide sequence ID" value="NZ_LDYG01000028.1"/>
</dbReference>
<proteinExistence type="predicted"/>
<feature type="transmembrane region" description="Helical" evidence="6">
    <location>
        <begin position="140"/>
        <end position="160"/>
    </location>
</feature>
<comment type="caution">
    <text evidence="7">The sequence shown here is derived from an EMBL/GenBank/DDBJ whole genome shotgun (WGS) entry which is preliminary data.</text>
</comment>
<feature type="transmembrane region" description="Helical" evidence="6">
    <location>
        <begin position="97"/>
        <end position="119"/>
    </location>
</feature>
<feature type="transmembrane region" description="Helical" evidence="6">
    <location>
        <begin position="7"/>
        <end position="29"/>
    </location>
</feature>
<evidence type="ECO:0000256" key="6">
    <source>
        <dbReference type="SAM" id="Phobius"/>
    </source>
</evidence>
<dbReference type="InterPro" id="IPR003740">
    <property type="entry name" value="YitT"/>
</dbReference>
<keyword evidence="4 6" id="KW-1133">Transmembrane helix</keyword>
<dbReference type="PANTHER" id="PTHR33545">
    <property type="entry name" value="UPF0750 MEMBRANE PROTEIN YITT-RELATED"/>
    <property type="match status" value="1"/>
</dbReference>
<organism evidence="7 8">
    <name type="scientific">Bacillus coahuilensis p1.1.43</name>
    <dbReference type="NCBI Taxonomy" id="1150625"/>
    <lineage>
        <taxon>Bacteria</taxon>
        <taxon>Bacillati</taxon>
        <taxon>Bacillota</taxon>
        <taxon>Bacilli</taxon>
        <taxon>Bacillales</taxon>
        <taxon>Bacillaceae</taxon>
        <taxon>Bacillus</taxon>
    </lineage>
</organism>
<evidence type="ECO:0000256" key="3">
    <source>
        <dbReference type="ARBA" id="ARBA00022692"/>
    </source>
</evidence>
<keyword evidence="8" id="KW-1185">Reference proteome</keyword>
<dbReference type="STRING" id="1150625.Q75_08040"/>
<dbReference type="PANTHER" id="PTHR33545:SF5">
    <property type="entry name" value="UPF0750 MEMBRANE PROTEIN YITT"/>
    <property type="match status" value="1"/>
</dbReference>
<sequence>MRKTIFRFLLGSILVGIGINFFFLPHHLLDGGMIGIGLISYYWLGIKPGLAIIVLSIPLYIISFFHNRQLFFNSIHGLWLTSFCIDVFHLVNLPLHIPVWISIFLGGITVGGGIGLLIQERSATGGIDLIAQVICDFTKWNVGIFILVIDIVIILIGASIIEATSFLYSLLAVVIVGLSVAAMSRSRNDEEIY</sequence>
<evidence type="ECO:0000313" key="8">
    <source>
        <dbReference type="Proteomes" id="UP000074108"/>
    </source>
</evidence>
<evidence type="ECO:0008006" key="9">
    <source>
        <dbReference type="Google" id="ProtNLM"/>
    </source>
</evidence>
<keyword evidence="5 6" id="KW-0472">Membrane</keyword>
<feature type="transmembrane region" description="Helical" evidence="6">
    <location>
        <begin position="70"/>
        <end position="91"/>
    </location>
</feature>
<accession>A0A147K8E1</accession>
<evidence type="ECO:0000256" key="2">
    <source>
        <dbReference type="ARBA" id="ARBA00022475"/>
    </source>
</evidence>
<protein>
    <recommendedName>
        <fullName evidence="9">YitT family protein</fullName>
    </recommendedName>
</protein>
<dbReference type="InterPro" id="IPR051461">
    <property type="entry name" value="UPF0750_membrane"/>
</dbReference>
<evidence type="ECO:0000256" key="1">
    <source>
        <dbReference type="ARBA" id="ARBA00004651"/>
    </source>
</evidence>
<feature type="transmembrane region" description="Helical" evidence="6">
    <location>
        <begin position="41"/>
        <end position="63"/>
    </location>
</feature>
<dbReference type="OrthoDB" id="2602718at2"/>
<evidence type="ECO:0000313" key="7">
    <source>
        <dbReference type="EMBL" id="KUP06471.1"/>
    </source>
</evidence>
<dbReference type="PATRIC" id="fig|1150625.3.peg.1699"/>
<keyword evidence="2" id="KW-1003">Cell membrane</keyword>
<dbReference type="GO" id="GO:0005886">
    <property type="term" value="C:plasma membrane"/>
    <property type="evidence" value="ECO:0007669"/>
    <property type="project" value="UniProtKB-SubCell"/>
</dbReference>
<feature type="transmembrane region" description="Helical" evidence="6">
    <location>
        <begin position="166"/>
        <end position="184"/>
    </location>
</feature>
<name>A0A147K8E1_9BACI</name>